<organism evidence="1">
    <name type="scientific">Heterosigma akashiwo</name>
    <name type="common">Chromophytic alga</name>
    <name type="synonym">Heterosigma carterae</name>
    <dbReference type="NCBI Taxonomy" id="2829"/>
    <lineage>
        <taxon>Eukaryota</taxon>
        <taxon>Sar</taxon>
        <taxon>Stramenopiles</taxon>
        <taxon>Ochrophyta</taxon>
        <taxon>Raphidophyceae</taxon>
        <taxon>Chattonellales</taxon>
        <taxon>Chattonellaceae</taxon>
        <taxon>Heterosigma</taxon>
    </lineage>
</organism>
<sequence>MVILVRKMDSKGMSWMSVVPCAKESFDLFAQQWRNRVYLQYGWDLQGLPDKYDGCGKRFSTDHALVCLKGGLIGWGHNQFRDVMGEFSRKAWNNCTWEPVVREVSQRARD</sequence>
<evidence type="ECO:0000313" key="1">
    <source>
        <dbReference type="EMBL" id="CAE0638621.1"/>
    </source>
</evidence>
<name>A0A7S3Y218_HETAK</name>
<dbReference type="EMBL" id="HBIU01037978">
    <property type="protein sequence ID" value="CAE0638621.1"/>
    <property type="molecule type" value="Transcribed_RNA"/>
</dbReference>
<dbReference type="AlphaFoldDB" id="A0A7S3Y218"/>
<proteinExistence type="predicted"/>
<protein>
    <submittedName>
        <fullName evidence="1">Uncharacterized protein</fullName>
    </submittedName>
</protein>
<accession>A0A7S3Y218</accession>
<gene>
    <name evidence="1" type="ORF">HAKA00212_LOCUS17405</name>
</gene>
<reference evidence="1" key="1">
    <citation type="submission" date="2021-01" db="EMBL/GenBank/DDBJ databases">
        <authorList>
            <person name="Corre E."/>
            <person name="Pelletier E."/>
            <person name="Niang G."/>
            <person name="Scheremetjew M."/>
            <person name="Finn R."/>
            <person name="Kale V."/>
            <person name="Holt S."/>
            <person name="Cochrane G."/>
            <person name="Meng A."/>
            <person name="Brown T."/>
            <person name="Cohen L."/>
        </authorList>
    </citation>
    <scope>NUCLEOTIDE SEQUENCE</scope>
    <source>
        <strain evidence="1">CCMP3107</strain>
    </source>
</reference>